<sequence length="393" mass="41600">MAIVVLPVGERFVEVLLRPLFVTVLLTAFSLSASASGTSEIAAAIDKAAQAAIAAGESPGLQVAVFKKGAPVLVKGYGVASLELKVPVDNDSVFRIGSVTKQFTAAALLKLQEEGKLSIRDKLSKYYPQYPRAADITLAQMLHHTSGLHSYTDDADLMEREGTLNLTTDQWVQRFAKMPKTQDFEPGTSWHYSNTAYFVLGGVIEKVAGKPLATVFEERFFAPLGMRHTALDDEKAIVPGRAAGYDGEGPGKFKNASMLSMTIPGAAGSMRSSATDLAKWNAALFGGSVLEPASLQAMIAPGRLNNGELSGTAIPKGDGTERGEYGYGLGISKVDGHTRIGHGGGIPGFNSSLQEFPDEHITVAIIANSIGKDVGVAKIARRIERIALGLPAQ</sequence>
<evidence type="ECO:0000259" key="1">
    <source>
        <dbReference type="Pfam" id="PF00144"/>
    </source>
</evidence>
<dbReference type="Gene3D" id="3.40.710.10">
    <property type="entry name" value="DD-peptidase/beta-lactamase superfamily"/>
    <property type="match status" value="1"/>
</dbReference>
<organism evidence="2 3">
    <name type="scientific">Steroidobacter agaridevorans</name>
    <dbReference type="NCBI Taxonomy" id="2695856"/>
    <lineage>
        <taxon>Bacteria</taxon>
        <taxon>Pseudomonadati</taxon>
        <taxon>Pseudomonadota</taxon>
        <taxon>Gammaproteobacteria</taxon>
        <taxon>Steroidobacterales</taxon>
        <taxon>Steroidobacteraceae</taxon>
        <taxon>Steroidobacter</taxon>
    </lineage>
</organism>
<dbReference type="InterPro" id="IPR050491">
    <property type="entry name" value="AmpC-like"/>
</dbReference>
<dbReference type="InterPro" id="IPR001466">
    <property type="entry name" value="Beta-lactam-related"/>
</dbReference>
<evidence type="ECO:0000313" key="3">
    <source>
        <dbReference type="Proteomes" id="UP000445000"/>
    </source>
</evidence>
<evidence type="ECO:0000313" key="2">
    <source>
        <dbReference type="EMBL" id="GFE83659.1"/>
    </source>
</evidence>
<protein>
    <recommendedName>
        <fullName evidence="1">Beta-lactamase-related domain-containing protein</fullName>
    </recommendedName>
</protein>
<comment type="caution">
    <text evidence="2">The sequence shown here is derived from an EMBL/GenBank/DDBJ whole genome shotgun (WGS) entry which is preliminary data.</text>
</comment>
<name>A0A829YKE2_9GAMM</name>
<keyword evidence="3" id="KW-1185">Reference proteome</keyword>
<dbReference type="EMBL" id="BLJN01000006">
    <property type="protein sequence ID" value="GFE83659.1"/>
    <property type="molecule type" value="Genomic_DNA"/>
</dbReference>
<feature type="domain" description="Beta-lactamase-related" evidence="1">
    <location>
        <begin position="46"/>
        <end position="383"/>
    </location>
</feature>
<accession>A0A829YKE2</accession>
<proteinExistence type="predicted"/>
<dbReference type="PANTHER" id="PTHR46825">
    <property type="entry name" value="D-ALANYL-D-ALANINE-CARBOXYPEPTIDASE/ENDOPEPTIDASE AMPH"/>
    <property type="match status" value="1"/>
</dbReference>
<dbReference type="InterPro" id="IPR012338">
    <property type="entry name" value="Beta-lactam/transpept-like"/>
</dbReference>
<reference evidence="3" key="1">
    <citation type="submission" date="2020-01" db="EMBL/GenBank/DDBJ databases">
        <title>'Steroidobacter agaridevorans' sp. nov., agar-degrading bacteria isolated from rhizosphere soils.</title>
        <authorList>
            <person name="Ikenaga M."/>
            <person name="Kataoka M."/>
            <person name="Murouchi A."/>
            <person name="Katsuragi S."/>
            <person name="Sakai M."/>
        </authorList>
    </citation>
    <scope>NUCLEOTIDE SEQUENCE [LARGE SCALE GENOMIC DNA]</scope>
    <source>
        <strain evidence="3">YU21-B</strain>
    </source>
</reference>
<dbReference type="Proteomes" id="UP000445000">
    <property type="component" value="Unassembled WGS sequence"/>
</dbReference>
<gene>
    <name evidence="2" type="ORF">GCM10011487_56590</name>
</gene>
<dbReference type="SUPFAM" id="SSF56601">
    <property type="entry name" value="beta-lactamase/transpeptidase-like"/>
    <property type="match status" value="1"/>
</dbReference>
<dbReference type="PANTHER" id="PTHR46825:SF9">
    <property type="entry name" value="BETA-LACTAMASE-RELATED DOMAIN-CONTAINING PROTEIN"/>
    <property type="match status" value="1"/>
</dbReference>
<dbReference type="AlphaFoldDB" id="A0A829YKE2"/>
<dbReference type="Pfam" id="PF00144">
    <property type="entry name" value="Beta-lactamase"/>
    <property type="match status" value="1"/>
</dbReference>